<feature type="transmembrane region" description="Helical" evidence="8">
    <location>
        <begin position="134"/>
        <end position="152"/>
    </location>
</feature>
<reference evidence="9 10" key="1">
    <citation type="submission" date="2015-12" db="EMBL/GenBank/DDBJ databases">
        <title>Draft genome sequence of Acidibacillus ferrooxidans ITV001, isolated from a chalcopyrite acid mine drainage site in Brazil.</title>
        <authorList>
            <person name="Dall'Agnol H."/>
            <person name="Nancucheo I."/>
            <person name="Johnson B."/>
            <person name="Oliveira R."/>
            <person name="Leite L."/>
            <person name="Pylro V."/>
            <person name="Nunes G.L."/>
            <person name="Tzotzos G."/>
            <person name="Fernandes G.R."/>
            <person name="Dutra J."/>
            <person name="Orellana S.C."/>
            <person name="Oliveira G."/>
        </authorList>
    </citation>
    <scope>NUCLEOTIDE SEQUENCE [LARGE SCALE GENOMIC DNA]</scope>
    <source>
        <strain evidence="10">ITV01</strain>
    </source>
</reference>
<organism evidence="9 10">
    <name type="scientific">Ferroacidibacillus organovorans</name>
    <dbReference type="NCBI Taxonomy" id="1765683"/>
    <lineage>
        <taxon>Bacteria</taxon>
        <taxon>Bacillati</taxon>
        <taxon>Bacillota</taxon>
        <taxon>Bacilli</taxon>
        <taxon>Bacillales</taxon>
        <taxon>Alicyclobacillaceae</taxon>
        <taxon>Ferroacidibacillus</taxon>
    </lineage>
</organism>
<accession>A0A101XSQ0</accession>
<dbReference type="EMBL" id="LPVJ01000009">
    <property type="protein sequence ID" value="KUO96746.1"/>
    <property type="molecule type" value="Genomic_DNA"/>
</dbReference>
<comment type="similarity">
    <text evidence="2">Belongs to the MreD family.</text>
</comment>
<feature type="transmembrane region" description="Helical" evidence="8">
    <location>
        <begin position="32"/>
        <end position="60"/>
    </location>
</feature>
<evidence type="ECO:0000256" key="5">
    <source>
        <dbReference type="ARBA" id="ARBA00022960"/>
    </source>
</evidence>
<evidence type="ECO:0000256" key="1">
    <source>
        <dbReference type="ARBA" id="ARBA00004651"/>
    </source>
</evidence>
<dbReference type="InterPro" id="IPR007227">
    <property type="entry name" value="Cell_shape_determining_MreD"/>
</dbReference>
<dbReference type="AlphaFoldDB" id="A0A101XSQ0"/>
<evidence type="ECO:0000256" key="6">
    <source>
        <dbReference type="ARBA" id="ARBA00022989"/>
    </source>
</evidence>
<name>A0A101XSQ0_9BACL</name>
<keyword evidence="6 8" id="KW-1133">Transmembrane helix</keyword>
<dbReference type="Pfam" id="PF04093">
    <property type="entry name" value="MreD"/>
    <property type="match status" value="1"/>
</dbReference>
<evidence type="ECO:0000313" key="10">
    <source>
        <dbReference type="Proteomes" id="UP000053557"/>
    </source>
</evidence>
<keyword evidence="3" id="KW-1003">Cell membrane</keyword>
<comment type="caution">
    <text evidence="9">The sequence shown here is derived from an EMBL/GenBank/DDBJ whole genome shotgun (WGS) entry which is preliminary data.</text>
</comment>
<evidence type="ECO:0000256" key="4">
    <source>
        <dbReference type="ARBA" id="ARBA00022692"/>
    </source>
</evidence>
<gene>
    <name evidence="9" type="ORF">ATW55_07960</name>
</gene>
<dbReference type="RefSeq" id="WP_067712480.1">
    <property type="nucleotide sequence ID" value="NZ_LPVJ01000009.1"/>
</dbReference>
<protein>
    <submittedName>
        <fullName evidence="9">Uncharacterized protein</fullName>
    </submittedName>
</protein>
<evidence type="ECO:0000256" key="7">
    <source>
        <dbReference type="ARBA" id="ARBA00023136"/>
    </source>
</evidence>
<proteinExistence type="inferred from homology"/>
<evidence type="ECO:0000256" key="8">
    <source>
        <dbReference type="SAM" id="Phobius"/>
    </source>
</evidence>
<dbReference type="GO" id="GO:0008360">
    <property type="term" value="P:regulation of cell shape"/>
    <property type="evidence" value="ECO:0007669"/>
    <property type="project" value="UniProtKB-KW"/>
</dbReference>
<evidence type="ECO:0000313" key="9">
    <source>
        <dbReference type="EMBL" id="KUO96746.1"/>
    </source>
</evidence>
<keyword evidence="4 8" id="KW-0812">Transmembrane</keyword>
<dbReference type="GO" id="GO:0005886">
    <property type="term" value="C:plasma membrane"/>
    <property type="evidence" value="ECO:0007669"/>
    <property type="project" value="UniProtKB-SubCell"/>
</dbReference>
<evidence type="ECO:0000256" key="3">
    <source>
        <dbReference type="ARBA" id="ARBA00022475"/>
    </source>
</evidence>
<keyword evidence="7 8" id="KW-0472">Membrane</keyword>
<keyword evidence="5" id="KW-0133">Cell shape</keyword>
<sequence length="173" mass="19026">MRSTLLFVALFLSMVLESTVFRAPTLSEYAPNLVVIGLVMTGLLRTPRMGLLFGLGIGLIQDIDYGRFLGETAFAYAVIGYLAGYFRHLVLRESALLAILVTGLASELFAWVTYGEARLLEASGTTLHEVIRSSSKTALVSMFFVLLLYAPYRKAFLKKKKVSYHDATADGTS</sequence>
<comment type="subcellular location">
    <subcellularLocation>
        <location evidence="1">Cell membrane</location>
        <topology evidence="1">Multi-pass membrane protein</topology>
    </subcellularLocation>
</comment>
<dbReference type="Proteomes" id="UP000053557">
    <property type="component" value="Unassembled WGS sequence"/>
</dbReference>
<keyword evidence="10" id="KW-1185">Reference proteome</keyword>
<dbReference type="NCBIfam" id="TIGR03426">
    <property type="entry name" value="shape_MreD"/>
    <property type="match status" value="1"/>
</dbReference>
<dbReference type="OrthoDB" id="9796616at2"/>
<evidence type="ECO:0000256" key="2">
    <source>
        <dbReference type="ARBA" id="ARBA00007776"/>
    </source>
</evidence>
<feature type="transmembrane region" description="Helical" evidence="8">
    <location>
        <begin position="95"/>
        <end position="114"/>
    </location>
</feature>